<keyword evidence="2" id="KW-1185">Reference proteome</keyword>
<dbReference type="EMBL" id="CP049801">
    <property type="protein sequence ID" value="QIO06215.1"/>
    <property type="molecule type" value="Genomic_DNA"/>
</dbReference>
<dbReference type="KEGG" id="asha:G8E00_09725"/>
<dbReference type="PROSITE" id="PS51257">
    <property type="entry name" value="PROKAR_LIPOPROTEIN"/>
    <property type="match status" value="1"/>
</dbReference>
<organism evidence="1 2">
    <name type="scientific">Acinetobacter shaoyimingii</name>
    <dbReference type="NCBI Taxonomy" id="2715164"/>
    <lineage>
        <taxon>Bacteria</taxon>
        <taxon>Pseudomonadati</taxon>
        <taxon>Pseudomonadota</taxon>
        <taxon>Gammaproteobacteria</taxon>
        <taxon>Moraxellales</taxon>
        <taxon>Moraxellaceae</taxon>
        <taxon>Acinetobacter</taxon>
    </lineage>
</organism>
<sequence length="121" mass="13715">MKKLVILSAVLMMAGCAEKKPLTPEEQWHGYCTSIGNAARSIMLDRQNAITKEAAIEHASKLTDATTKGFVDKIIERVYAYPQDQLNTDREALQLKFKQETTDECLNTPHDPKKMPDYKPF</sequence>
<accession>A0A6G8RWG7</accession>
<name>A0A6G8RWG7_9GAMM</name>
<reference evidence="1 2" key="1">
    <citation type="submission" date="2020-03" db="EMBL/GenBank/DDBJ databases">
        <authorList>
            <person name="Zhu W."/>
        </authorList>
    </citation>
    <scope>NUCLEOTIDE SEQUENCE [LARGE SCALE GENOMIC DNA]</scope>
    <source>
        <strain evidence="1 2">323-1</strain>
    </source>
</reference>
<gene>
    <name evidence="1" type="ORF">G8E00_09725</name>
</gene>
<evidence type="ECO:0000313" key="2">
    <source>
        <dbReference type="Proteomes" id="UP000502297"/>
    </source>
</evidence>
<dbReference type="AlphaFoldDB" id="A0A6G8RWG7"/>
<dbReference type="Proteomes" id="UP000502297">
    <property type="component" value="Chromosome"/>
</dbReference>
<dbReference type="RefSeq" id="WP_166009406.1">
    <property type="nucleotide sequence ID" value="NZ_CP049801.1"/>
</dbReference>
<evidence type="ECO:0008006" key="3">
    <source>
        <dbReference type="Google" id="ProtNLM"/>
    </source>
</evidence>
<proteinExistence type="predicted"/>
<evidence type="ECO:0000313" key="1">
    <source>
        <dbReference type="EMBL" id="QIO06215.1"/>
    </source>
</evidence>
<protein>
    <recommendedName>
        <fullName evidence="3">Lipoprotein</fullName>
    </recommendedName>
</protein>